<dbReference type="InterPro" id="IPR012495">
    <property type="entry name" value="TadE-like_dom"/>
</dbReference>
<evidence type="ECO:0000259" key="1">
    <source>
        <dbReference type="Pfam" id="PF07811"/>
    </source>
</evidence>
<evidence type="ECO:0000313" key="2">
    <source>
        <dbReference type="EMBL" id="RLV48282.1"/>
    </source>
</evidence>
<gene>
    <name evidence="2" type="ORF">D9V37_19755</name>
</gene>
<evidence type="ECO:0000313" key="3">
    <source>
        <dbReference type="Proteomes" id="UP000281708"/>
    </source>
</evidence>
<organism evidence="2 3">
    <name type="scientific">Nocardioides mangrovicus</name>
    <dbReference type="NCBI Taxonomy" id="2478913"/>
    <lineage>
        <taxon>Bacteria</taxon>
        <taxon>Bacillati</taxon>
        <taxon>Actinomycetota</taxon>
        <taxon>Actinomycetes</taxon>
        <taxon>Propionibacteriales</taxon>
        <taxon>Nocardioidaceae</taxon>
        <taxon>Nocardioides</taxon>
    </lineage>
</organism>
<protein>
    <submittedName>
        <fullName evidence="2">Pilus assembly protein</fullName>
    </submittedName>
</protein>
<dbReference type="InterPro" id="IPR049790">
    <property type="entry name" value="Rv3655c/TadE"/>
</dbReference>
<dbReference type="RefSeq" id="WP_121807786.1">
    <property type="nucleotide sequence ID" value="NZ_RDBE01000010.1"/>
</dbReference>
<feature type="domain" description="TadE-like" evidence="1">
    <location>
        <begin position="7"/>
        <end position="49"/>
    </location>
</feature>
<dbReference type="NCBIfam" id="NF041390">
    <property type="entry name" value="TadE_Rv3655c"/>
    <property type="match status" value="1"/>
</dbReference>
<keyword evidence="3" id="KW-1185">Reference proteome</keyword>
<dbReference type="Pfam" id="PF07811">
    <property type="entry name" value="TadE"/>
    <property type="match status" value="1"/>
</dbReference>
<accession>A0A3L8P054</accession>
<name>A0A3L8P054_9ACTN</name>
<proteinExistence type="predicted"/>
<dbReference type="EMBL" id="RDBE01000010">
    <property type="protein sequence ID" value="RLV48282.1"/>
    <property type="molecule type" value="Genomic_DNA"/>
</dbReference>
<comment type="caution">
    <text evidence="2">The sequence shown here is derived from an EMBL/GenBank/DDBJ whole genome shotgun (WGS) entry which is preliminary data.</text>
</comment>
<dbReference type="Proteomes" id="UP000281708">
    <property type="component" value="Unassembled WGS sequence"/>
</dbReference>
<reference evidence="2 3" key="1">
    <citation type="submission" date="2018-10" db="EMBL/GenBank/DDBJ databases">
        <title>Marmoricola sp. 4Q3S-7 whole genome shotgun sequence.</title>
        <authorList>
            <person name="Li F."/>
        </authorList>
    </citation>
    <scope>NUCLEOTIDE SEQUENCE [LARGE SCALE GENOMIC DNA]</scope>
    <source>
        <strain evidence="2 3">4Q3S-7</strain>
    </source>
</reference>
<dbReference type="AlphaFoldDB" id="A0A3L8P054"/>
<sequence length="121" mass="11966">MGSREMGTVTAEAALVLPALVLVAVALAWLVGLGVNHARAVDAAREAARVVARGESVGEGVRLARRVAPPGARIGVRAGSSWVVVDVSAPVRPPGGVLGGLGAVTVHARAVAATEPSAALP</sequence>